<keyword evidence="2" id="KW-1185">Reference proteome</keyword>
<proteinExistence type="predicted"/>
<dbReference type="EMBL" id="JANJYI010000003">
    <property type="protein sequence ID" value="KAK2656267.1"/>
    <property type="molecule type" value="Genomic_DNA"/>
</dbReference>
<sequence>MLISQDIESNLKQIEYDPEGLGTSHLFNMMQGVNSIASCAFEPLFKRQVGPNREYKVCLSNASEVYNIV</sequence>
<reference evidence="1" key="1">
    <citation type="journal article" date="2023" name="Plant J.">
        <title>Genome sequences and population genomics provide insights into the demographic history, inbreeding, and mutation load of two 'living fossil' tree species of Dipteronia.</title>
        <authorList>
            <person name="Feng Y."/>
            <person name="Comes H.P."/>
            <person name="Chen J."/>
            <person name="Zhu S."/>
            <person name="Lu R."/>
            <person name="Zhang X."/>
            <person name="Li P."/>
            <person name="Qiu J."/>
            <person name="Olsen K.M."/>
            <person name="Qiu Y."/>
        </authorList>
    </citation>
    <scope>NUCLEOTIDE SEQUENCE</scope>
    <source>
        <strain evidence="1">KIB01</strain>
    </source>
</reference>
<protein>
    <submittedName>
        <fullName evidence="1">Uncharacterized protein</fullName>
    </submittedName>
</protein>
<evidence type="ECO:0000313" key="2">
    <source>
        <dbReference type="Proteomes" id="UP001280121"/>
    </source>
</evidence>
<evidence type="ECO:0000313" key="1">
    <source>
        <dbReference type="EMBL" id="KAK2656267.1"/>
    </source>
</evidence>
<dbReference type="Proteomes" id="UP001280121">
    <property type="component" value="Unassembled WGS sequence"/>
</dbReference>
<gene>
    <name evidence="1" type="ORF">Ddye_009319</name>
</gene>
<name>A0AAD9XBI9_9ROSI</name>
<comment type="caution">
    <text evidence="1">The sequence shown here is derived from an EMBL/GenBank/DDBJ whole genome shotgun (WGS) entry which is preliminary data.</text>
</comment>
<organism evidence="1 2">
    <name type="scientific">Dipteronia dyeriana</name>
    <dbReference type="NCBI Taxonomy" id="168575"/>
    <lineage>
        <taxon>Eukaryota</taxon>
        <taxon>Viridiplantae</taxon>
        <taxon>Streptophyta</taxon>
        <taxon>Embryophyta</taxon>
        <taxon>Tracheophyta</taxon>
        <taxon>Spermatophyta</taxon>
        <taxon>Magnoliopsida</taxon>
        <taxon>eudicotyledons</taxon>
        <taxon>Gunneridae</taxon>
        <taxon>Pentapetalae</taxon>
        <taxon>rosids</taxon>
        <taxon>malvids</taxon>
        <taxon>Sapindales</taxon>
        <taxon>Sapindaceae</taxon>
        <taxon>Hippocastanoideae</taxon>
        <taxon>Acereae</taxon>
        <taxon>Dipteronia</taxon>
    </lineage>
</organism>
<accession>A0AAD9XBI9</accession>
<dbReference type="AlphaFoldDB" id="A0AAD9XBI9"/>